<dbReference type="Pfam" id="PF13671">
    <property type="entry name" value="AAA_33"/>
    <property type="match status" value="1"/>
</dbReference>
<dbReference type="GO" id="GO:0019521">
    <property type="term" value="P:D-gluconate metabolic process"/>
    <property type="evidence" value="ECO:0007669"/>
    <property type="project" value="UniProtKB-KW"/>
</dbReference>
<proteinExistence type="inferred from homology"/>
<dbReference type="AlphaFoldDB" id="A0A1I2VZ65"/>
<evidence type="ECO:0000256" key="5">
    <source>
        <dbReference type="ARBA" id="ARBA00022741"/>
    </source>
</evidence>
<keyword evidence="5 10" id="KW-0547">Nucleotide-binding</keyword>
<accession>A0A1I2VZ65</accession>
<comment type="similarity">
    <text evidence="2 10">Belongs to the gluconokinase GntK/GntV family.</text>
</comment>
<evidence type="ECO:0000256" key="10">
    <source>
        <dbReference type="RuleBase" id="RU363066"/>
    </source>
</evidence>
<comment type="pathway">
    <text evidence="1">Carbohydrate acid metabolism.</text>
</comment>
<keyword evidence="8" id="KW-0311">Gluconate utilization</keyword>
<dbReference type="SUPFAM" id="SSF52540">
    <property type="entry name" value="P-loop containing nucleoside triphosphate hydrolases"/>
    <property type="match status" value="1"/>
</dbReference>
<organism evidence="11 12">
    <name type="scientific">Methylobacterium gossipiicola</name>
    <dbReference type="NCBI Taxonomy" id="582675"/>
    <lineage>
        <taxon>Bacteria</taxon>
        <taxon>Pseudomonadati</taxon>
        <taxon>Pseudomonadota</taxon>
        <taxon>Alphaproteobacteria</taxon>
        <taxon>Hyphomicrobiales</taxon>
        <taxon>Methylobacteriaceae</taxon>
        <taxon>Methylobacterium</taxon>
    </lineage>
</organism>
<evidence type="ECO:0000313" key="12">
    <source>
        <dbReference type="Proteomes" id="UP000199229"/>
    </source>
</evidence>
<dbReference type="EC" id="2.7.1.12" evidence="3 10"/>
<evidence type="ECO:0000256" key="6">
    <source>
        <dbReference type="ARBA" id="ARBA00022777"/>
    </source>
</evidence>
<protein>
    <recommendedName>
        <fullName evidence="3 10">Gluconokinase</fullName>
        <ecNumber evidence="3 10">2.7.1.12</ecNumber>
    </recommendedName>
</protein>
<dbReference type="OrthoDB" id="9795716at2"/>
<dbReference type="NCBIfam" id="TIGR01313">
    <property type="entry name" value="therm_gnt_kin"/>
    <property type="match status" value="1"/>
</dbReference>
<dbReference type="GO" id="GO:0005737">
    <property type="term" value="C:cytoplasm"/>
    <property type="evidence" value="ECO:0007669"/>
    <property type="project" value="TreeGrafter"/>
</dbReference>
<keyword evidence="12" id="KW-1185">Reference proteome</keyword>
<keyword evidence="6 10" id="KW-0418">Kinase</keyword>
<gene>
    <name evidence="11" type="ORF">SAMN05192565_11887</name>
</gene>
<dbReference type="GO" id="GO:0005524">
    <property type="term" value="F:ATP binding"/>
    <property type="evidence" value="ECO:0007669"/>
    <property type="project" value="UniProtKB-KW"/>
</dbReference>
<dbReference type="PANTHER" id="PTHR43442:SF3">
    <property type="entry name" value="GLUCONOKINASE-RELATED"/>
    <property type="match status" value="1"/>
</dbReference>
<dbReference type="GO" id="GO:0046316">
    <property type="term" value="F:gluconokinase activity"/>
    <property type="evidence" value="ECO:0007669"/>
    <property type="project" value="UniProtKB-EC"/>
</dbReference>
<dbReference type="Proteomes" id="UP000199229">
    <property type="component" value="Unassembled WGS sequence"/>
</dbReference>
<dbReference type="PANTHER" id="PTHR43442">
    <property type="entry name" value="GLUCONOKINASE-RELATED"/>
    <property type="match status" value="1"/>
</dbReference>
<sequence>MTGFPEPQFAPAAPGAPTVVVVMGVSGSGKSTVAACLAERLGWAFVDGDSFHSAAHIAKMRAGHPLDDDDRAPWLAAIAAWIDLRLQAREPGIVVCSALRRAYRDALVRGRPEVRIAYLHGDRALIEARLAARRGHFMPASLLDTQFAILEPPTAEEGAVTVSVDAPAETVAATIAARLGLREAKPE</sequence>
<dbReference type="InterPro" id="IPR006001">
    <property type="entry name" value="Therm_gnt_kin"/>
</dbReference>
<dbReference type="RefSeq" id="WP_091973491.1">
    <property type="nucleotide sequence ID" value="NZ_FOPM01000018.1"/>
</dbReference>
<evidence type="ECO:0000256" key="2">
    <source>
        <dbReference type="ARBA" id="ARBA00008420"/>
    </source>
</evidence>
<name>A0A1I2VZ65_9HYPH</name>
<keyword evidence="7 10" id="KW-0067">ATP-binding</keyword>
<evidence type="ECO:0000256" key="4">
    <source>
        <dbReference type="ARBA" id="ARBA00022679"/>
    </source>
</evidence>
<dbReference type="Gene3D" id="3.40.50.300">
    <property type="entry name" value="P-loop containing nucleotide triphosphate hydrolases"/>
    <property type="match status" value="1"/>
</dbReference>
<keyword evidence="4 10" id="KW-0808">Transferase</keyword>
<dbReference type="EMBL" id="FOPM01000018">
    <property type="protein sequence ID" value="SFG94434.1"/>
    <property type="molecule type" value="Genomic_DNA"/>
</dbReference>
<evidence type="ECO:0000313" key="11">
    <source>
        <dbReference type="EMBL" id="SFG94434.1"/>
    </source>
</evidence>
<reference evidence="12" key="1">
    <citation type="submission" date="2016-10" db="EMBL/GenBank/DDBJ databases">
        <authorList>
            <person name="Varghese N."/>
            <person name="Submissions S."/>
        </authorList>
    </citation>
    <scope>NUCLEOTIDE SEQUENCE [LARGE SCALE GENOMIC DNA]</scope>
    <source>
        <strain evidence="12">Gh-105</strain>
    </source>
</reference>
<dbReference type="InterPro" id="IPR027417">
    <property type="entry name" value="P-loop_NTPase"/>
</dbReference>
<dbReference type="FunFam" id="3.40.50.300:FF:000522">
    <property type="entry name" value="Gluconokinase"/>
    <property type="match status" value="1"/>
</dbReference>
<comment type="catalytic activity">
    <reaction evidence="9 10">
        <text>D-gluconate + ATP = 6-phospho-D-gluconate + ADP + H(+)</text>
        <dbReference type="Rhea" id="RHEA:19433"/>
        <dbReference type="ChEBI" id="CHEBI:15378"/>
        <dbReference type="ChEBI" id="CHEBI:18391"/>
        <dbReference type="ChEBI" id="CHEBI:30616"/>
        <dbReference type="ChEBI" id="CHEBI:58759"/>
        <dbReference type="ChEBI" id="CHEBI:456216"/>
        <dbReference type="EC" id="2.7.1.12"/>
    </reaction>
</comment>
<evidence type="ECO:0000256" key="8">
    <source>
        <dbReference type="ARBA" id="ARBA00023064"/>
    </source>
</evidence>
<evidence type="ECO:0000256" key="9">
    <source>
        <dbReference type="ARBA" id="ARBA00048090"/>
    </source>
</evidence>
<evidence type="ECO:0000256" key="3">
    <source>
        <dbReference type="ARBA" id="ARBA00012054"/>
    </source>
</evidence>
<dbReference type="CDD" id="cd02021">
    <property type="entry name" value="GntK"/>
    <property type="match status" value="1"/>
</dbReference>
<evidence type="ECO:0000256" key="1">
    <source>
        <dbReference type="ARBA" id="ARBA00004761"/>
    </source>
</evidence>
<evidence type="ECO:0000256" key="7">
    <source>
        <dbReference type="ARBA" id="ARBA00022840"/>
    </source>
</evidence>
<dbReference type="STRING" id="582675.SAMN05192565_11887"/>